<evidence type="ECO:0000256" key="1">
    <source>
        <dbReference type="SAM" id="MobiDB-lite"/>
    </source>
</evidence>
<evidence type="ECO:0000313" key="3">
    <source>
        <dbReference type="Proteomes" id="UP000094526"/>
    </source>
</evidence>
<sequence length="250" mass="27439">MSTPVLGLHHRGPDCYPSSPLDTTRAAESPFPGAQALRWEFPMRSGDQCAPERMLCHGAQKSSGGSFMEGIGFLRCLRGWRGWRTRHFQASTSSDSFDFFQKVFGASGGREHLVFDDLPLSLAVILCYRLIPQGAGLDGPVSEKPGTTNRHARASHPALGSQSWHAASSLAMSFRCYILRVVCVTRLSFHQQLALGSPIESILRARLRGSTSAVSLKILYPDWARSLPPGRSAKGYVRRAAWSWAIVTIP</sequence>
<protein>
    <submittedName>
        <fullName evidence="2">Uncharacterized protein</fullName>
    </submittedName>
</protein>
<accession>A0A1C1CQH0</accession>
<gene>
    <name evidence="2" type="ORF">CLCR_07546</name>
</gene>
<proteinExistence type="predicted"/>
<dbReference type="AlphaFoldDB" id="A0A1C1CQH0"/>
<dbReference type="EMBL" id="LGRB01000010">
    <property type="protein sequence ID" value="OCT50750.1"/>
    <property type="molecule type" value="Genomic_DNA"/>
</dbReference>
<dbReference type="Proteomes" id="UP000094526">
    <property type="component" value="Unassembled WGS sequence"/>
</dbReference>
<evidence type="ECO:0000313" key="2">
    <source>
        <dbReference type="EMBL" id="OCT50750.1"/>
    </source>
</evidence>
<name>A0A1C1CQH0_9EURO</name>
<dbReference type="VEuPathDB" id="FungiDB:CLCR_07546"/>
<comment type="caution">
    <text evidence="2">The sequence shown here is derived from an EMBL/GenBank/DDBJ whole genome shotgun (WGS) entry which is preliminary data.</text>
</comment>
<reference evidence="3" key="1">
    <citation type="submission" date="2015-07" db="EMBL/GenBank/DDBJ databases">
        <authorList>
            <person name="Teixeira M.M."/>
            <person name="Souza R.C."/>
            <person name="Almeida L.G."/>
            <person name="Vicente V.A."/>
            <person name="de Hoog S."/>
            <person name="Bocca A.L."/>
            <person name="de Almeida S.R."/>
            <person name="Vasconcelos A.T."/>
            <person name="Felipe M.S."/>
        </authorList>
    </citation>
    <scope>NUCLEOTIDE SEQUENCE [LARGE SCALE GENOMIC DNA]</scope>
    <source>
        <strain evidence="3">KSF</strain>
    </source>
</reference>
<feature type="region of interest" description="Disordered" evidence="1">
    <location>
        <begin position="1"/>
        <end position="24"/>
    </location>
</feature>
<keyword evidence="3" id="KW-1185">Reference proteome</keyword>
<organism evidence="2 3">
    <name type="scientific">Cladophialophora carrionii</name>
    <dbReference type="NCBI Taxonomy" id="86049"/>
    <lineage>
        <taxon>Eukaryota</taxon>
        <taxon>Fungi</taxon>
        <taxon>Dikarya</taxon>
        <taxon>Ascomycota</taxon>
        <taxon>Pezizomycotina</taxon>
        <taxon>Eurotiomycetes</taxon>
        <taxon>Chaetothyriomycetidae</taxon>
        <taxon>Chaetothyriales</taxon>
        <taxon>Herpotrichiellaceae</taxon>
        <taxon>Cladophialophora</taxon>
    </lineage>
</organism>